<protein>
    <recommendedName>
        <fullName evidence="2">Transcriptional coactivator p15 (PC4) C-terminal domain-containing protein</fullName>
    </recommendedName>
</protein>
<accession>A0A0F9SX78</accession>
<evidence type="ECO:0000313" key="1">
    <source>
        <dbReference type="EMBL" id="KKN73525.1"/>
    </source>
</evidence>
<dbReference type="EMBL" id="LAZR01000342">
    <property type="protein sequence ID" value="KKN73525.1"/>
    <property type="molecule type" value="Genomic_DNA"/>
</dbReference>
<evidence type="ECO:0008006" key="2">
    <source>
        <dbReference type="Google" id="ProtNLM"/>
    </source>
</evidence>
<comment type="caution">
    <text evidence="1">The sequence shown here is derived from an EMBL/GenBank/DDBJ whole genome shotgun (WGS) entry which is preliminary data.</text>
</comment>
<gene>
    <name evidence="1" type="ORF">LCGC14_0399670</name>
</gene>
<proteinExistence type="predicted"/>
<name>A0A0F9SX78_9ZZZZ</name>
<sequence length="97" mass="11031">MVFDATQDEVLCIRTEEIGDVHMEVKLVSRNQGEPKIQISRFVIEEPSRAVKYRRLGRMTLDEAKWVKGVVGELLMFHQAGESRGNGEEEKATPEAE</sequence>
<reference evidence="1" key="1">
    <citation type="journal article" date="2015" name="Nature">
        <title>Complex archaea that bridge the gap between prokaryotes and eukaryotes.</title>
        <authorList>
            <person name="Spang A."/>
            <person name="Saw J.H."/>
            <person name="Jorgensen S.L."/>
            <person name="Zaremba-Niedzwiedzka K."/>
            <person name="Martijn J."/>
            <person name="Lind A.E."/>
            <person name="van Eijk R."/>
            <person name="Schleper C."/>
            <person name="Guy L."/>
            <person name="Ettema T.J."/>
        </authorList>
    </citation>
    <scope>NUCLEOTIDE SEQUENCE</scope>
</reference>
<organism evidence="1">
    <name type="scientific">marine sediment metagenome</name>
    <dbReference type="NCBI Taxonomy" id="412755"/>
    <lineage>
        <taxon>unclassified sequences</taxon>
        <taxon>metagenomes</taxon>
        <taxon>ecological metagenomes</taxon>
    </lineage>
</organism>
<dbReference type="AlphaFoldDB" id="A0A0F9SX78"/>